<dbReference type="EMBL" id="DVMH01000021">
    <property type="protein sequence ID" value="HIU10401.1"/>
    <property type="molecule type" value="Genomic_DNA"/>
</dbReference>
<dbReference type="InterPro" id="IPR014986">
    <property type="entry name" value="XkdN-like"/>
</dbReference>
<proteinExistence type="predicted"/>
<evidence type="ECO:0000313" key="2">
    <source>
        <dbReference type="Proteomes" id="UP000824124"/>
    </source>
</evidence>
<gene>
    <name evidence="1" type="ORF">IAB00_04035</name>
</gene>
<dbReference type="InterPro" id="IPR038559">
    <property type="entry name" value="XkdN-like_sf"/>
</dbReference>
<accession>A0A9D1HJG9</accession>
<dbReference type="AlphaFoldDB" id="A0A9D1HJG9"/>
<comment type="caution">
    <text evidence="1">The sequence shown here is derived from an EMBL/GenBank/DDBJ whole genome shotgun (WGS) entry which is preliminary data.</text>
</comment>
<dbReference type="Gene3D" id="3.30.2220.30">
    <property type="match status" value="1"/>
</dbReference>
<reference evidence="1" key="1">
    <citation type="submission" date="2020-10" db="EMBL/GenBank/DDBJ databases">
        <authorList>
            <person name="Gilroy R."/>
        </authorList>
    </citation>
    <scope>NUCLEOTIDE SEQUENCE</scope>
    <source>
        <strain evidence="1">2830</strain>
    </source>
</reference>
<organism evidence="1 2">
    <name type="scientific">Candidatus Avidehalobacter gallistercoris</name>
    <dbReference type="NCBI Taxonomy" id="2840694"/>
    <lineage>
        <taxon>Bacteria</taxon>
        <taxon>Bacillati</taxon>
        <taxon>Bacillota</taxon>
        <taxon>Clostridia</taxon>
        <taxon>Eubacteriales</taxon>
        <taxon>Peptococcaceae</taxon>
        <taxon>Peptococcaceae incertae sedis</taxon>
        <taxon>Candidatus Avidehalobacter</taxon>
    </lineage>
</organism>
<reference evidence="1" key="2">
    <citation type="journal article" date="2021" name="PeerJ">
        <title>Extensive microbial diversity within the chicken gut microbiome revealed by metagenomics and culture.</title>
        <authorList>
            <person name="Gilroy R."/>
            <person name="Ravi A."/>
            <person name="Getino M."/>
            <person name="Pursley I."/>
            <person name="Horton D.L."/>
            <person name="Alikhan N.F."/>
            <person name="Baker D."/>
            <person name="Gharbi K."/>
            <person name="Hall N."/>
            <person name="Watson M."/>
            <person name="Adriaenssens E.M."/>
            <person name="Foster-Nyarko E."/>
            <person name="Jarju S."/>
            <person name="Secka A."/>
            <person name="Antonio M."/>
            <person name="Oren A."/>
            <person name="Chaudhuri R.R."/>
            <person name="La Ragione R."/>
            <person name="Hildebrand F."/>
            <person name="Pallen M.J."/>
        </authorList>
    </citation>
    <scope>NUCLEOTIDE SEQUENCE</scope>
    <source>
        <strain evidence="1">2830</strain>
    </source>
</reference>
<dbReference type="Pfam" id="PF08890">
    <property type="entry name" value="Phage_TAC_5"/>
    <property type="match status" value="1"/>
</dbReference>
<name>A0A9D1HJG9_9FIRM</name>
<dbReference type="Proteomes" id="UP000824124">
    <property type="component" value="Unassembled WGS sequence"/>
</dbReference>
<sequence length="144" mass="15838">MARSLSAFMADAVEKVENVLYPASTRIKDPETGEPMMWEICAISASENAQIRKSCMKTILAPGGRKGQFTQEFDGNAYQAKIAVRCTVFPDLNDAALQDSYKAMGAEKLITTMLTPGEFEDYSAKVLEVNGFQNVQDLVDEAKN</sequence>
<evidence type="ECO:0000313" key="1">
    <source>
        <dbReference type="EMBL" id="HIU10401.1"/>
    </source>
</evidence>
<protein>
    <submittedName>
        <fullName evidence="1">Phage portal protein</fullName>
    </submittedName>
</protein>